<dbReference type="RefSeq" id="WP_017839929.1">
    <property type="nucleotide sequence ID" value="NZ_CP035467.1"/>
</dbReference>
<dbReference type="GO" id="GO:0016747">
    <property type="term" value="F:acyltransferase activity, transferring groups other than amino-acyl groups"/>
    <property type="evidence" value="ECO:0007669"/>
    <property type="project" value="InterPro"/>
</dbReference>
<dbReference type="GO" id="GO:0030639">
    <property type="term" value="P:polyketide biosynthetic process"/>
    <property type="evidence" value="ECO:0007669"/>
    <property type="project" value="TreeGrafter"/>
</dbReference>
<dbReference type="AlphaFoldDB" id="A0A4P9UM05"/>
<dbReference type="SUPFAM" id="SSF53901">
    <property type="entry name" value="Thiolase-like"/>
    <property type="match status" value="1"/>
</dbReference>
<evidence type="ECO:0000259" key="4">
    <source>
        <dbReference type="Pfam" id="PF02797"/>
    </source>
</evidence>
<dbReference type="KEGG" id="mbur:EQU24_08290"/>
<accession>A0A4P9UM05</accession>
<dbReference type="EMBL" id="CP035467">
    <property type="protein sequence ID" value="QCW82238.1"/>
    <property type="molecule type" value="Genomic_DNA"/>
</dbReference>
<dbReference type="InterPro" id="IPR011141">
    <property type="entry name" value="Polyketide_synthase_type-III"/>
</dbReference>
<dbReference type="OrthoDB" id="9786288at2"/>
<evidence type="ECO:0008006" key="7">
    <source>
        <dbReference type="Google" id="ProtNLM"/>
    </source>
</evidence>
<dbReference type="Proteomes" id="UP000305881">
    <property type="component" value="Chromosome"/>
</dbReference>
<evidence type="ECO:0000313" key="5">
    <source>
        <dbReference type="EMBL" id="QCW82238.1"/>
    </source>
</evidence>
<gene>
    <name evidence="5" type="ORF">EQU24_08290</name>
</gene>
<dbReference type="Gene3D" id="3.40.47.10">
    <property type="match status" value="1"/>
</dbReference>
<name>A0A4P9UM05_METBY</name>
<organism evidence="5 6">
    <name type="scientific">Methylotuvimicrobium buryatense</name>
    <name type="common">Methylomicrobium buryatense</name>
    <dbReference type="NCBI Taxonomy" id="95641"/>
    <lineage>
        <taxon>Bacteria</taxon>
        <taxon>Pseudomonadati</taxon>
        <taxon>Pseudomonadota</taxon>
        <taxon>Gammaproteobacteria</taxon>
        <taxon>Methylococcales</taxon>
        <taxon>Methylococcaceae</taxon>
        <taxon>Methylotuvimicrobium</taxon>
    </lineage>
</organism>
<keyword evidence="6" id="KW-1185">Reference proteome</keyword>
<dbReference type="STRING" id="675511.GCA_000341735_01365"/>
<dbReference type="Pfam" id="PF02797">
    <property type="entry name" value="Chal_sti_synt_C"/>
    <property type="match status" value="1"/>
</dbReference>
<feature type="domain" description="Chalcone/stilbene synthase C-terminal" evidence="4">
    <location>
        <begin position="254"/>
        <end position="334"/>
    </location>
</feature>
<sequence length="354" mass="39460">MNPIRYINNIFTLETGIFNSNNDLLGYYEEAVDKLDMDVEEKEKLHKAVKYFLVGQRTRRVVDGWLDFKNFDEKAAGFERGIDESIAGLSLQLSEAFADKNISFDAVFTISATGTIMPGISYRLARHLPDLIRPNSLIIDLGHVGCTGGVKALNLAKSLSSDFKNILVVSIEVPCTLANLQSKKVDVWQGNCTFGDGAAALWISSDAEQGDMALELEQIHYTQKAQQGLDLIHWGYDGYYSFELADETTFNRDVQAFVLEVLKETEQTWRSNNQWAIHPAGILLLLKLSKKLGLPRGTIAPSVAHYEKFSNMSSASIMYILKEIAKAESQNQAINLLTMGAGFNVIYGCVRKVR</sequence>
<keyword evidence="2" id="KW-0808">Transferase</keyword>
<dbReference type="PANTHER" id="PTHR11877:SF46">
    <property type="entry name" value="TYPE III POLYKETIDE SYNTHASE A"/>
    <property type="match status" value="1"/>
</dbReference>
<evidence type="ECO:0000313" key="6">
    <source>
        <dbReference type="Proteomes" id="UP000305881"/>
    </source>
</evidence>
<dbReference type="Pfam" id="PF00195">
    <property type="entry name" value="Chal_sti_synt_N"/>
    <property type="match status" value="1"/>
</dbReference>
<evidence type="ECO:0000256" key="1">
    <source>
        <dbReference type="ARBA" id="ARBA00005531"/>
    </source>
</evidence>
<evidence type="ECO:0000259" key="3">
    <source>
        <dbReference type="Pfam" id="PF00195"/>
    </source>
</evidence>
<protein>
    <recommendedName>
        <fullName evidence="7">Type III polyketide synthase</fullName>
    </recommendedName>
</protein>
<comment type="similarity">
    <text evidence="1">Belongs to the thiolase-like superfamily. Chalcone/stilbene synthases family.</text>
</comment>
<reference evidence="6" key="1">
    <citation type="journal article" date="2019" name="J. Bacteriol.">
        <title>A Mutagenic Screen Identifies a TonB-Dependent Receptor Required for the Lanthanide Metal Switch in the Type I Methanotroph 'Methylotuvimicrobium buryatense' 5GB1C.</title>
        <authorList>
            <person name="Groom J.D."/>
            <person name="Ford S.M."/>
            <person name="Pesesky M.W."/>
            <person name="Lidstrom M.E."/>
        </authorList>
    </citation>
    <scope>NUCLEOTIDE SEQUENCE [LARGE SCALE GENOMIC DNA]</scope>
    <source>
        <strain evidence="6">5GB1C</strain>
    </source>
</reference>
<proteinExistence type="inferred from homology"/>
<dbReference type="InterPro" id="IPR001099">
    <property type="entry name" value="Chalcone/stilbene_synt_N"/>
</dbReference>
<dbReference type="PANTHER" id="PTHR11877">
    <property type="entry name" value="HYDROXYMETHYLGLUTARYL-COA SYNTHASE"/>
    <property type="match status" value="1"/>
</dbReference>
<feature type="domain" description="Chalcone/stilbene synthase N-terminal" evidence="3">
    <location>
        <begin position="109"/>
        <end position="206"/>
    </location>
</feature>
<evidence type="ECO:0000256" key="2">
    <source>
        <dbReference type="ARBA" id="ARBA00022679"/>
    </source>
</evidence>
<dbReference type="InterPro" id="IPR016039">
    <property type="entry name" value="Thiolase-like"/>
</dbReference>
<dbReference type="InterPro" id="IPR012328">
    <property type="entry name" value="Chalcone/stilbene_synt_C"/>
</dbReference>